<dbReference type="PANTHER" id="PTHR11473:SF15">
    <property type="entry name" value="TYROSINE 3-MONOOXYGENASE"/>
    <property type="match status" value="1"/>
</dbReference>
<dbReference type="GO" id="GO:0004497">
    <property type="term" value="F:monooxygenase activity"/>
    <property type="evidence" value="ECO:0007669"/>
    <property type="project" value="UniProtKB-KW"/>
</dbReference>
<evidence type="ECO:0000256" key="4">
    <source>
        <dbReference type="ARBA" id="ARBA00023002"/>
    </source>
</evidence>
<gene>
    <name evidence="9" type="ORF">Ciccas_007760</name>
</gene>
<evidence type="ECO:0000256" key="5">
    <source>
        <dbReference type="ARBA" id="ARBA00023004"/>
    </source>
</evidence>
<keyword evidence="4" id="KW-0560">Oxidoreductase</keyword>
<reference evidence="9 10" key="1">
    <citation type="submission" date="2024-11" db="EMBL/GenBank/DDBJ databases">
        <title>Adaptive evolution of stress response genes in parasites aligns with host niche diversity.</title>
        <authorList>
            <person name="Hahn C."/>
            <person name="Resl P."/>
        </authorList>
    </citation>
    <scope>NUCLEOTIDE SEQUENCE [LARGE SCALE GENOMIC DNA]</scope>
    <source>
        <strain evidence="9">EGGRZ-B1_66</strain>
        <tissue evidence="9">Body</tissue>
    </source>
</reference>
<feature type="binding site" evidence="7">
    <location>
        <position position="96"/>
    </location>
    <ligand>
        <name>Fe cation</name>
        <dbReference type="ChEBI" id="CHEBI:24875"/>
    </ligand>
</feature>
<comment type="cofactor">
    <cofactor evidence="1 7">
        <name>Fe(2+)</name>
        <dbReference type="ChEBI" id="CHEBI:29033"/>
    </cofactor>
</comment>
<evidence type="ECO:0000313" key="10">
    <source>
        <dbReference type="Proteomes" id="UP001626550"/>
    </source>
</evidence>
<dbReference type="EMBL" id="JBJKFK010001239">
    <property type="protein sequence ID" value="KAL3313639.1"/>
    <property type="molecule type" value="Genomic_DNA"/>
</dbReference>
<dbReference type="InterPro" id="IPR019774">
    <property type="entry name" value="Aromatic-AA_hydroxylase_C"/>
</dbReference>
<organism evidence="9 10">
    <name type="scientific">Cichlidogyrus casuarinus</name>
    <dbReference type="NCBI Taxonomy" id="1844966"/>
    <lineage>
        <taxon>Eukaryota</taxon>
        <taxon>Metazoa</taxon>
        <taxon>Spiralia</taxon>
        <taxon>Lophotrochozoa</taxon>
        <taxon>Platyhelminthes</taxon>
        <taxon>Monogenea</taxon>
        <taxon>Monopisthocotylea</taxon>
        <taxon>Dactylogyridea</taxon>
        <taxon>Ancyrocephalidae</taxon>
        <taxon>Cichlidogyrus</taxon>
    </lineage>
</organism>
<evidence type="ECO:0000256" key="2">
    <source>
        <dbReference type="ARBA" id="ARBA00009712"/>
    </source>
</evidence>
<comment type="caution">
    <text evidence="9">The sequence shown here is derived from an EMBL/GenBank/DDBJ whole genome shotgun (WGS) entry which is preliminary data.</text>
</comment>
<evidence type="ECO:0000313" key="9">
    <source>
        <dbReference type="EMBL" id="KAL3313639.1"/>
    </source>
</evidence>
<dbReference type="InterPro" id="IPR001273">
    <property type="entry name" value="ArAA_hydroxylase"/>
</dbReference>
<keyword evidence="10" id="KW-1185">Reference proteome</keyword>
<feature type="binding site" evidence="7">
    <location>
        <position position="91"/>
    </location>
    <ligand>
        <name>Fe cation</name>
        <dbReference type="ChEBI" id="CHEBI:24875"/>
    </ligand>
</feature>
<keyword evidence="6" id="KW-0503">Monooxygenase</keyword>
<keyword evidence="5 7" id="KW-0408">Iron</keyword>
<dbReference type="InterPro" id="IPR018301">
    <property type="entry name" value="ArAA_hydroxylase_Fe/CU_BS"/>
</dbReference>
<evidence type="ECO:0000256" key="1">
    <source>
        <dbReference type="ARBA" id="ARBA00001954"/>
    </source>
</evidence>
<dbReference type="InterPro" id="IPR036329">
    <property type="entry name" value="Aro-AA_hydroxylase_C_sf"/>
</dbReference>
<comment type="similarity">
    <text evidence="2">Belongs to the biopterin-dependent aromatic amino acid hydroxylase family.</text>
</comment>
<dbReference type="InterPro" id="IPR036951">
    <property type="entry name" value="ArAA_hydroxylase_sf"/>
</dbReference>
<protein>
    <recommendedName>
        <fullName evidence="8">Biopterin-dependent aromatic amino acid hydroxylase family profile domain-containing protein</fullName>
    </recommendedName>
</protein>
<dbReference type="Pfam" id="PF00351">
    <property type="entry name" value="Biopterin_H"/>
    <property type="match status" value="1"/>
</dbReference>
<feature type="domain" description="Biopterin-dependent aromatic amino acid hydroxylase family profile" evidence="8">
    <location>
        <begin position="1"/>
        <end position="255"/>
    </location>
</feature>
<dbReference type="GO" id="GO:0046872">
    <property type="term" value="F:metal ion binding"/>
    <property type="evidence" value="ECO:0007669"/>
    <property type="project" value="UniProtKB-KW"/>
</dbReference>
<dbReference type="AlphaFoldDB" id="A0ABD2Q214"/>
<feature type="binding site" evidence="7">
    <location>
        <position position="136"/>
    </location>
    <ligand>
        <name>Fe cation</name>
        <dbReference type="ChEBI" id="CHEBI:24875"/>
    </ligand>
</feature>
<dbReference type="Gene3D" id="1.10.800.10">
    <property type="entry name" value="Aromatic amino acid hydroxylase"/>
    <property type="match status" value="1"/>
</dbReference>
<dbReference type="PROSITE" id="PS51410">
    <property type="entry name" value="BH4_AAA_HYDROXYL_2"/>
    <property type="match status" value="1"/>
</dbReference>
<dbReference type="SUPFAM" id="SSF56534">
    <property type="entry name" value="Aromatic aminoacid monoxygenases, catalytic and oligomerization domains"/>
    <property type="match status" value="1"/>
</dbReference>
<evidence type="ECO:0000259" key="8">
    <source>
        <dbReference type="PROSITE" id="PS51410"/>
    </source>
</evidence>
<proteinExistence type="inferred from homology"/>
<dbReference type="PRINTS" id="PR00372">
    <property type="entry name" value="FYWHYDRXLASE"/>
</dbReference>
<evidence type="ECO:0000256" key="7">
    <source>
        <dbReference type="PIRSR" id="PIRSR601273-2"/>
    </source>
</evidence>
<sequence>MDFTDEETATWKEAYVELSKLYKTMACQEHLDGLRLLEENCERSGFRLRPVGGLLTPRDFLASLAFRVFQCTQYIRHHTQPLHTPEPDSIHELLGHMPMLTNLEFAEFSQAIGLASLGASDSEIERLATLYWFTVEFGLCKQNGEIKAYGAGLLSAYGELEHALGPTPERRPFRASETALTKYQDLTYQPIYFVTESIQDMKKQLKDYTKNINKAFQATYDPYTESILILNEKNSIDQVVRWINNEINIISLAIK</sequence>
<evidence type="ECO:0000256" key="3">
    <source>
        <dbReference type="ARBA" id="ARBA00022723"/>
    </source>
</evidence>
<dbReference type="PANTHER" id="PTHR11473">
    <property type="entry name" value="AROMATIC AMINO ACID HYDROXYLASE"/>
    <property type="match status" value="1"/>
</dbReference>
<keyword evidence="3 7" id="KW-0479">Metal-binding</keyword>
<evidence type="ECO:0000256" key="6">
    <source>
        <dbReference type="ARBA" id="ARBA00023033"/>
    </source>
</evidence>
<dbReference type="PROSITE" id="PS00367">
    <property type="entry name" value="BH4_AAA_HYDROXYL_1"/>
    <property type="match status" value="1"/>
</dbReference>
<dbReference type="Proteomes" id="UP001626550">
    <property type="component" value="Unassembled WGS sequence"/>
</dbReference>
<name>A0ABD2Q214_9PLAT</name>
<accession>A0ABD2Q214</accession>